<dbReference type="OrthoDB" id="9786919at2"/>
<dbReference type="SMART" id="SM00304">
    <property type="entry name" value="HAMP"/>
    <property type="match status" value="1"/>
</dbReference>
<dbReference type="PANTHER" id="PTHR45436:SF16">
    <property type="entry name" value="HISTIDINE KINASE"/>
    <property type="match status" value="1"/>
</dbReference>
<evidence type="ECO:0000313" key="13">
    <source>
        <dbReference type="EMBL" id="OXM45363.1"/>
    </source>
</evidence>
<dbReference type="InterPro" id="IPR036890">
    <property type="entry name" value="HATPase_C_sf"/>
</dbReference>
<dbReference type="AlphaFoldDB" id="A0A229RFA8"/>
<dbReference type="PROSITE" id="PS50885">
    <property type="entry name" value="HAMP"/>
    <property type="match status" value="1"/>
</dbReference>
<dbReference type="CDD" id="cd06225">
    <property type="entry name" value="HAMP"/>
    <property type="match status" value="1"/>
</dbReference>
<dbReference type="CDD" id="cd00082">
    <property type="entry name" value="HisKA"/>
    <property type="match status" value="1"/>
</dbReference>
<evidence type="ECO:0000256" key="10">
    <source>
        <dbReference type="SAM" id="Phobius"/>
    </source>
</evidence>
<comment type="caution">
    <text evidence="13">The sequence shown here is derived from an EMBL/GenBank/DDBJ whole genome shotgun (WGS) entry which is preliminary data.</text>
</comment>
<dbReference type="Gene3D" id="1.10.287.130">
    <property type="match status" value="1"/>
</dbReference>
<evidence type="ECO:0000256" key="9">
    <source>
        <dbReference type="ARBA" id="ARBA00023012"/>
    </source>
</evidence>
<feature type="transmembrane region" description="Helical" evidence="10">
    <location>
        <begin position="21"/>
        <end position="44"/>
    </location>
</feature>
<dbReference type="InterPro" id="IPR003594">
    <property type="entry name" value="HATPase_dom"/>
</dbReference>
<feature type="domain" description="HAMP" evidence="12">
    <location>
        <begin position="126"/>
        <end position="179"/>
    </location>
</feature>
<dbReference type="EMBL" id="NMQU01000104">
    <property type="protein sequence ID" value="OXM45363.1"/>
    <property type="molecule type" value="Genomic_DNA"/>
</dbReference>
<dbReference type="SUPFAM" id="SSF158472">
    <property type="entry name" value="HAMP domain-like"/>
    <property type="match status" value="1"/>
</dbReference>
<name>A0A229RFA8_AMYAL</name>
<evidence type="ECO:0000256" key="8">
    <source>
        <dbReference type="ARBA" id="ARBA00022989"/>
    </source>
</evidence>
<dbReference type="SMART" id="SM00388">
    <property type="entry name" value="HisKA"/>
    <property type="match status" value="1"/>
</dbReference>
<keyword evidence="5" id="KW-0808">Transferase</keyword>
<dbReference type="SUPFAM" id="SSF55874">
    <property type="entry name" value="ATPase domain of HSP90 chaperone/DNA topoisomerase II/histidine kinase"/>
    <property type="match status" value="1"/>
</dbReference>
<keyword evidence="7 13" id="KW-0418">Kinase</keyword>
<dbReference type="Pfam" id="PF02518">
    <property type="entry name" value="HATPase_c"/>
    <property type="match status" value="1"/>
</dbReference>
<gene>
    <name evidence="13" type="ORF">CFP75_30885</name>
</gene>
<keyword evidence="8 10" id="KW-1133">Transmembrane helix</keyword>
<evidence type="ECO:0000259" key="11">
    <source>
        <dbReference type="PROSITE" id="PS50109"/>
    </source>
</evidence>
<evidence type="ECO:0000256" key="2">
    <source>
        <dbReference type="ARBA" id="ARBA00004236"/>
    </source>
</evidence>
<dbReference type="InterPro" id="IPR003661">
    <property type="entry name" value="HisK_dim/P_dom"/>
</dbReference>
<dbReference type="InterPro" id="IPR050428">
    <property type="entry name" value="TCS_sensor_his_kinase"/>
</dbReference>
<dbReference type="InterPro" id="IPR005467">
    <property type="entry name" value="His_kinase_dom"/>
</dbReference>
<evidence type="ECO:0000256" key="1">
    <source>
        <dbReference type="ARBA" id="ARBA00000085"/>
    </source>
</evidence>
<dbReference type="EC" id="2.7.13.3" evidence="3"/>
<dbReference type="GO" id="GO:0005886">
    <property type="term" value="C:plasma membrane"/>
    <property type="evidence" value="ECO:0007669"/>
    <property type="project" value="UniProtKB-SubCell"/>
</dbReference>
<keyword evidence="10" id="KW-0472">Membrane</keyword>
<evidence type="ECO:0000256" key="5">
    <source>
        <dbReference type="ARBA" id="ARBA00022679"/>
    </source>
</evidence>
<keyword evidence="9" id="KW-0902">Two-component regulatory system</keyword>
<evidence type="ECO:0000256" key="4">
    <source>
        <dbReference type="ARBA" id="ARBA00022553"/>
    </source>
</evidence>
<feature type="domain" description="Histidine kinase" evidence="11">
    <location>
        <begin position="187"/>
        <end position="388"/>
    </location>
</feature>
<dbReference type="Gene3D" id="3.30.565.10">
    <property type="entry name" value="Histidine kinase-like ATPase, C-terminal domain"/>
    <property type="match status" value="1"/>
</dbReference>
<keyword evidence="14" id="KW-1185">Reference proteome</keyword>
<proteinExistence type="predicted"/>
<comment type="catalytic activity">
    <reaction evidence="1">
        <text>ATP + protein L-histidine = ADP + protein N-phospho-L-histidine.</text>
        <dbReference type="EC" id="2.7.13.3"/>
    </reaction>
</comment>
<keyword evidence="4" id="KW-0597">Phosphoprotein</keyword>
<dbReference type="RefSeq" id="WP_039794501.1">
    <property type="nucleotide sequence ID" value="NZ_KB913032.1"/>
</dbReference>
<dbReference type="GO" id="GO:0000155">
    <property type="term" value="F:phosphorelay sensor kinase activity"/>
    <property type="evidence" value="ECO:0007669"/>
    <property type="project" value="InterPro"/>
</dbReference>
<evidence type="ECO:0000259" key="12">
    <source>
        <dbReference type="PROSITE" id="PS50885"/>
    </source>
</evidence>
<dbReference type="SMART" id="SM00387">
    <property type="entry name" value="HATPase_c"/>
    <property type="match status" value="1"/>
</dbReference>
<dbReference type="SUPFAM" id="SSF47384">
    <property type="entry name" value="Homodimeric domain of signal transducing histidine kinase"/>
    <property type="match status" value="1"/>
</dbReference>
<keyword evidence="6 10" id="KW-0812">Transmembrane</keyword>
<evidence type="ECO:0000256" key="3">
    <source>
        <dbReference type="ARBA" id="ARBA00012438"/>
    </source>
</evidence>
<sequence>MGLFLRLAGRCLPRRTVRLRLTLLYGGLFLLCGAGVLTATYFLVRHAVQPAGNVRLFRYPLDSAAPAPAGSSLPMLGVEAEQVAAKAEEALAAQRQEVLHQLLVQSGIALAMMVALALALGWWVAGRVLRRLRTITAAARKISATNLHQRLAPSGPDDELKELGDTFDELLGRLEAAFQAQRQFVANASHELRTPLARQRTIGQVALDDPDATMASLRAAHERILVAGAQQERLIEAMLTLTRGHGGIDVRHPFDLGEMVTEVVDVHRPPDLTLRTTIEPCLVSGHRALAERLVVNLVDNAIRHNVPGGWVEVSCGSGVLTVTNSGPVVPATEVDRLFQPFQRLGRARTGQGLGLGLSIVQAIATAHDMPVTATPRQDGGLTMRVEFA</sequence>
<comment type="subcellular location">
    <subcellularLocation>
        <location evidence="2">Cell membrane</location>
    </subcellularLocation>
</comment>
<evidence type="ECO:0000256" key="7">
    <source>
        <dbReference type="ARBA" id="ARBA00022777"/>
    </source>
</evidence>
<dbReference type="Proteomes" id="UP000215563">
    <property type="component" value="Unassembled WGS sequence"/>
</dbReference>
<dbReference type="InterPro" id="IPR036097">
    <property type="entry name" value="HisK_dim/P_sf"/>
</dbReference>
<accession>A0A229RFA8</accession>
<organism evidence="13 14">
    <name type="scientific">Amycolatopsis alba DSM 44262</name>
    <dbReference type="NCBI Taxonomy" id="1125972"/>
    <lineage>
        <taxon>Bacteria</taxon>
        <taxon>Bacillati</taxon>
        <taxon>Actinomycetota</taxon>
        <taxon>Actinomycetes</taxon>
        <taxon>Pseudonocardiales</taxon>
        <taxon>Pseudonocardiaceae</taxon>
        <taxon>Amycolatopsis</taxon>
    </lineage>
</organism>
<dbReference type="PROSITE" id="PS50109">
    <property type="entry name" value="HIS_KIN"/>
    <property type="match status" value="1"/>
</dbReference>
<dbReference type="PANTHER" id="PTHR45436">
    <property type="entry name" value="SENSOR HISTIDINE KINASE YKOH"/>
    <property type="match status" value="1"/>
</dbReference>
<feature type="transmembrane region" description="Helical" evidence="10">
    <location>
        <begin position="102"/>
        <end position="125"/>
    </location>
</feature>
<reference evidence="13 14" key="1">
    <citation type="submission" date="2017-07" db="EMBL/GenBank/DDBJ databases">
        <title>Amycolatopsis alba DSM 44262 Genome sequencing and assembly.</title>
        <authorList>
            <person name="Kaur N."/>
            <person name="Mayilraj S."/>
        </authorList>
    </citation>
    <scope>NUCLEOTIDE SEQUENCE [LARGE SCALE GENOMIC DNA]</scope>
    <source>
        <strain evidence="13 14">DSM 44262</strain>
    </source>
</reference>
<dbReference type="Pfam" id="PF00672">
    <property type="entry name" value="HAMP"/>
    <property type="match status" value="1"/>
</dbReference>
<dbReference type="InterPro" id="IPR003660">
    <property type="entry name" value="HAMP_dom"/>
</dbReference>
<evidence type="ECO:0000256" key="6">
    <source>
        <dbReference type="ARBA" id="ARBA00022692"/>
    </source>
</evidence>
<dbReference type="Gene3D" id="6.10.340.10">
    <property type="match status" value="1"/>
</dbReference>
<evidence type="ECO:0000313" key="14">
    <source>
        <dbReference type="Proteomes" id="UP000215563"/>
    </source>
</evidence>
<dbReference type="Pfam" id="PF00512">
    <property type="entry name" value="HisKA"/>
    <property type="match status" value="1"/>
</dbReference>
<protein>
    <recommendedName>
        <fullName evidence="3">histidine kinase</fullName>
        <ecNumber evidence="3">2.7.13.3</ecNumber>
    </recommendedName>
</protein>